<organism evidence="11 12">
    <name type="scientific">Rhodopseudomonas julia</name>
    <dbReference type="NCBI Taxonomy" id="200617"/>
    <lineage>
        <taxon>Bacteria</taxon>
        <taxon>Pseudomonadati</taxon>
        <taxon>Pseudomonadota</taxon>
        <taxon>Alphaproteobacteria</taxon>
        <taxon>Hyphomicrobiales</taxon>
        <taxon>Nitrobacteraceae</taxon>
        <taxon>Rhodopseudomonas</taxon>
    </lineage>
</organism>
<feature type="domain" description="OmpR/PhoB-type" evidence="10">
    <location>
        <begin position="126"/>
        <end position="224"/>
    </location>
</feature>
<dbReference type="Pfam" id="PF00072">
    <property type="entry name" value="Response_reg"/>
    <property type="match status" value="1"/>
</dbReference>
<evidence type="ECO:0000313" key="11">
    <source>
        <dbReference type="EMBL" id="MDQ0327599.1"/>
    </source>
</evidence>
<dbReference type="Gene3D" id="6.10.250.690">
    <property type="match status" value="1"/>
</dbReference>
<evidence type="ECO:0000259" key="10">
    <source>
        <dbReference type="PROSITE" id="PS51755"/>
    </source>
</evidence>
<dbReference type="SMART" id="SM00862">
    <property type="entry name" value="Trans_reg_C"/>
    <property type="match status" value="1"/>
</dbReference>
<dbReference type="Gene3D" id="3.40.50.2300">
    <property type="match status" value="1"/>
</dbReference>
<dbReference type="InterPro" id="IPR016032">
    <property type="entry name" value="Sig_transdc_resp-reg_C-effctor"/>
</dbReference>
<dbReference type="SMART" id="SM00448">
    <property type="entry name" value="REC"/>
    <property type="match status" value="1"/>
</dbReference>
<evidence type="ECO:0000256" key="1">
    <source>
        <dbReference type="ARBA" id="ARBA00022553"/>
    </source>
</evidence>
<gene>
    <name evidence="11" type="ORF">J2R99_003468</name>
</gene>
<dbReference type="SUPFAM" id="SSF52172">
    <property type="entry name" value="CheY-like"/>
    <property type="match status" value="1"/>
</dbReference>
<keyword evidence="5" id="KW-0804">Transcription</keyword>
<keyword evidence="1 7" id="KW-0597">Phosphoprotein</keyword>
<evidence type="ECO:0000256" key="3">
    <source>
        <dbReference type="ARBA" id="ARBA00023015"/>
    </source>
</evidence>
<feature type="domain" description="Response regulatory" evidence="9">
    <location>
        <begin position="3"/>
        <end position="117"/>
    </location>
</feature>
<dbReference type="Gene3D" id="1.10.10.10">
    <property type="entry name" value="Winged helix-like DNA-binding domain superfamily/Winged helix DNA-binding domain"/>
    <property type="match status" value="1"/>
</dbReference>
<evidence type="ECO:0000256" key="7">
    <source>
        <dbReference type="PROSITE-ProRule" id="PRU00169"/>
    </source>
</evidence>
<sequence>MTRLLLVEDDPRISGFVRRGLKAEGYVVDLAESGREALALAAEAAYPLIILDRMLPGVDGIAVCRELRAHGSHSMILMLTAKDSLKDKVDGFSSGADDYLTKPFAFDELVVRLQALLRRGPHLDEERPLIVGDLTLDPSGHSVRRGGRDIALTAREFSLLLYLMRHAGKVVSRTRLLANVWGYSFEPGTKTVDVYIRYLRRKIDEGEAEPLIQTVRGFGYKLAAGGGLAASKATAREPSQSVAGDVRCRA</sequence>
<evidence type="ECO:0000256" key="5">
    <source>
        <dbReference type="ARBA" id="ARBA00023163"/>
    </source>
</evidence>
<proteinExistence type="predicted"/>
<accession>A0ABU0CAP4</accession>
<dbReference type="RefSeq" id="WP_307155603.1">
    <property type="nucleotide sequence ID" value="NZ_JAUSUK010000002.1"/>
</dbReference>
<dbReference type="GO" id="GO:0003677">
    <property type="term" value="F:DNA binding"/>
    <property type="evidence" value="ECO:0007669"/>
    <property type="project" value="UniProtKB-KW"/>
</dbReference>
<evidence type="ECO:0000313" key="12">
    <source>
        <dbReference type="Proteomes" id="UP001230253"/>
    </source>
</evidence>
<feature type="modified residue" description="4-aspartylphosphate" evidence="7">
    <location>
        <position position="52"/>
    </location>
</feature>
<keyword evidence="4 8" id="KW-0238">DNA-binding</keyword>
<protein>
    <recommendedName>
        <fullName evidence="6">Cell cycle response regulator CtrA</fullName>
    </recommendedName>
</protein>
<dbReference type="Pfam" id="PF00486">
    <property type="entry name" value="Trans_reg_C"/>
    <property type="match status" value="1"/>
</dbReference>
<keyword evidence="12" id="KW-1185">Reference proteome</keyword>
<evidence type="ECO:0000256" key="2">
    <source>
        <dbReference type="ARBA" id="ARBA00023012"/>
    </source>
</evidence>
<name>A0ABU0CAP4_9BRAD</name>
<evidence type="ECO:0000256" key="4">
    <source>
        <dbReference type="ARBA" id="ARBA00023125"/>
    </source>
</evidence>
<dbReference type="PANTHER" id="PTHR48111">
    <property type="entry name" value="REGULATOR OF RPOS"/>
    <property type="match status" value="1"/>
</dbReference>
<dbReference type="InterPro" id="IPR039420">
    <property type="entry name" value="WalR-like"/>
</dbReference>
<reference evidence="11 12" key="1">
    <citation type="submission" date="2023-07" db="EMBL/GenBank/DDBJ databases">
        <title>Genomic Encyclopedia of Type Strains, Phase IV (KMG-IV): sequencing the most valuable type-strain genomes for metagenomic binning, comparative biology and taxonomic classification.</title>
        <authorList>
            <person name="Goeker M."/>
        </authorList>
    </citation>
    <scope>NUCLEOTIDE SEQUENCE [LARGE SCALE GENOMIC DNA]</scope>
    <source>
        <strain evidence="11 12">DSM 11549</strain>
    </source>
</reference>
<evidence type="ECO:0000256" key="8">
    <source>
        <dbReference type="PROSITE-ProRule" id="PRU01091"/>
    </source>
</evidence>
<dbReference type="EMBL" id="JAUSUK010000002">
    <property type="protein sequence ID" value="MDQ0327599.1"/>
    <property type="molecule type" value="Genomic_DNA"/>
</dbReference>
<dbReference type="PANTHER" id="PTHR48111:SF22">
    <property type="entry name" value="REGULATOR OF RPOS"/>
    <property type="match status" value="1"/>
</dbReference>
<dbReference type="SUPFAM" id="SSF46894">
    <property type="entry name" value="C-terminal effector domain of the bipartite response regulators"/>
    <property type="match status" value="1"/>
</dbReference>
<dbReference type="InterPro" id="IPR001867">
    <property type="entry name" value="OmpR/PhoB-type_DNA-bd"/>
</dbReference>
<dbReference type="Proteomes" id="UP001230253">
    <property type="component" value="Unassembled WGS sequence"/>
</dbReference>
<comment type="caution">
    <text evidence="11">The sequence shown here is derived from an EMBL/GenBank/DDBJ whole genome shotgun (WGS) entry which is preliminary data.</text>
</comment>
<dbReference type="PROSITE" id="PS50110">
    <property type="entry name" value="RESPONSE_REGULATORY"/>
    <property type="match status" value="1"/>
</dbReference>
<keyword evidence="2" id="KW-0902">Two-component regulatory system</keyword>
<dbReference type="CDD" id="cd00383">
    <property type="entry name" value="trans_reg_C"/>
    <property type="match status" value="1"/>
</dbReference>
<dbReference type="InterPro" id="IPR001789">
    <property type="entry name" value="Sig_transdc_resp-reg_receiver"/>
</dbReference>
<dbReference type="InterPro" id="IPR036388">
    <property type="entry name" value="WH-like_DNA-bd_sf"/>
</dbReference>
<dbReference type="PROSITE" id="PS51755">
    <property type="entry name" value="OMPR_PHOB"/>
    <property type="match status" value="1"/>
</dbReference>
<feature type="DNA-binding region" description="OmpR/PhoB-type" evidence="8">
    <location>
        <begin position="126"/>
        <end position="224"/>
    </location>
</feature>
<dbReference type="CDD" id="cd19935">
    <property type="entry name" value="REC_OmpR_CusR-like"/>
    <property type="match status" value="1"/>
</dbReference>
<dbReference type="InterPro" id="IPR011006">
    <property type="entry name" value="CheY-like_superfamily"/>
</dbReference>
<evidence type="ECO:0000259" key="9">
    <source>
        <dbReference type="PROSITE" id="PS50110"/>
    </source>
</evidence>
<keyword evidence="3" id="KW-0805">Transcription regulation</keyword>
<evidence type="ECO:0000256" key="6">
    <source>
        <dbReference type="ARBA" id="ARBA00040524"/>
    </source>
</evidence>